<dbReference type="Proteomes" id="UP000030149">
    <property type="component" value="Unassembled WGS sequence"/>
</dbReference>
<gene>
    <name evidence="1" type="ORF">Q767_11260</name>
</gene>
<dbReference type="AlphaFoldDB" id="V6SC58"/>
<proteinExistence type="predicted"/>
<keyword evidence="2" id="KW-1185">Reference proteome</keyword>
<accession>V6SC58</accession>
<evidence type="ECO:0000313" key="2">
    <source>
        <dbReference type="Proteomes" id="UP000030149"/>
    </source>
</evidence>
<reference evidence="1" key="1">
    <citation type="journal article" date="2015" name="Stand. Genomic Sci.">
        <title>High quality draft genomic sequence of Flavobacterium enshiense DK69(T) and comparison among Flavobacterium genomes.</title>
        <authorList>
            <person name="Zeng Z."/>
            <person name="Chen C."/>
            <person name="Du H."/>
            <person name="Wang G."/>
            <person name="Li M."/>
        </authorList>
    </citation>
    <scope>NUCLEOTIDE SEQUENCE [LARGE SCALE GENOMIC DNA]</scope>
    <source>
        <strain evidence="1">DK69</strain>
    </source>
</reference>
<evidence type="ECO:0008006" key="3">
    <source>
        <dbReference type="Google" id="ProtNLM"/>
    </source>
</evidence>
<organism evidence="1 2">
    <name type="scientific">Flavobacterium enshiense DK69</name>
    <dbReference type="NCBI Taxonomy" id="1107311"/>
    <lineage>
        <taxon>Bacteria</taxon>
        <taxon>Pseudomonadati</taxon>
        <taxon>Bacteroidota</taxon>
        <taxon>Flavobacteriia</taxon>
        <taxon>Flavobacteriales</taxon>
        <taxon>Flavobacteriaceae</taxon>
        <taxon>Flavobacterium</taxon>
    </lineage>
</organism>
<dbReference type="eggNOG" id="ENOG5032PVP">
    <property type="taxonomic scope" value="Bacteria"/>
</dbReference>
<evidence type="ECO:0000313" key="1">
    <source>
        <dbReference type="EMBL" id="KGO95378.1"/>
    </source>
</evidence>
<protein>
    <recommendedName>
        <fullName evidence="3">Outer membrane protein beta-barrel domain-containing protein</fullName>
    </recommendedName>
</protein>
<dbReference type="EMBL" id="JRLZ01000010">
    <property type="protein sequence ID" value="KGO95378.1"/>
    <property type="molecule type" value="Genomic_DNA"/>
</dbReference>
<name>V6SC58_9FLAO</name>
<sequence>MKEKGQTNLSIGINATEYTNGFELQGAYGLTDKIALQLNADWVNSADDMEYNSSGKGNIIEFGGGYYKKISKSFVFETYGLIAFGKTQYEQTSEGTGEYAYVKTHFTRFGAQPSISFSSKYFNASLSTRLANVNYNNISGNYPFYSAENTYTYITEADYLKDNNSQWVAEPAITLQGGLEKVKLQLQYTLSYNLGDQYFYENYQEWDMISLGLKVEFPTKKNVAKLDETNSEQNNNP</sequence>
<comment type="caution">
    <text evidence="1">The sequence shown here is derived from an EMBL/GenBank/DDBJ whole genome shotgun (WGS) entry which is preliminary data.</text>
</comment>
<dbReference type="PATRIC" id="fig|1107311.3.peg.670"/>
<dbReference type="RefSeq" id="WP_023572726.1">
    <property type="nucleotide sequence ID" value="NZ_AVCS01000006.1"/>
</dbReference>